<dbReference type="EMBL" id="LAZR01053311">
    <property type="protein sequence ID" value="KKK81027.1"/>
    <property type="molecule type" value="Genomic_DNA"/>
</dbReference>
<name>A0A0F8YI03_9ZZZZ</name>
<gene>
    <name evidence="1" type="ORF">LCGC14_2817600</name>
</gene>
<comment type="caution">
    <text evidence="1">The sequence shown here is derived from an EMBL/GenBank/DDBJ whole genome shotgun (WGS) entry which is preliminary data.</text>
</comment>
<reference evidence="1" key="1">
    <citation type="journal article" date="2015" name="Nature">
        <title>Complex archaea that bridge the gap between prokaryotes and eukaryotes.</title>
        <authorList>
            <person name="Spang A."/>
            <person name="Saw J.H."/>
            <person name="Jorgensen S.L."/>
            <person name="Zaremba-Niedzwiedzka K."/>
            <person name="Martijn J."/>
            <person name="Lind A.E."/>
            <person name="van Eijk R."/>
            <person name="Schleper C."/>
            <person name="Guy L."/>
            <person name="Ettema T.J."/>
        </authorList>
    </citation>
    <scope>NUCLEOTIDE SEQUENCE</scope>
</reference>
<protein>
    <submittedName>
        <fullName evidence="1">Uncharacterized protein</fullName>
    </submittedName>
</protein>
<accession>A0A0F8YI03</accession>
<dbReference type="AlphaFoldDB" id="A0A0F8YI03"/>
<sequence>MKKKQEIKAGIIMDLTSTQDVVIGGLLHNAQTMEGGVKTMASAHRQASDALYDCILEIFPELKEFRLTTEMIKGKVAIHVRSHK</sequence>
<proteinExistence type="predicted"/>
<organism evidence="1">
    <name type="scientific">marine sediment metagenome</name>
    <dbReference type="NCBI Taxonomy" id="412755"/>
    <lineage>
        <taxon>unclassified sequences</taxon>
        <taxon>metagenomes</taxon>
        <taxon>ecological metagenomes</taxon>
    </lineage>
</organism>
<evidence type="ECO:0000313" key="1">
    <source>
        <dbReference type="EMBL" id="KKK81027.1"/>
    </source>
</evidence>